<evidence type="ECO:0000256" key="4">
    <source>
        <dbReference type="ARBA" id="ARBA00034617"/>
    </source>
</evidence>
<dbReference type="EC" id="5.6.2.4" evidence="5"/>
<evidence type="ECO:0000259" key="6">
    <source>
        <dbReference type="PROSITE" id="PS51192"/>
    </source>
</evidence>
<dbReference type="GO" id="GO:0003677">
    <property type="term" value="F:DNA binding"/>
    <property type="evidence" value="ECO:0007669"/>
    <property type="project" value="UniProtKB-KW"/>
</dbReference>
<dbReference type="GO" id="GO:0006281">
    <property type="term" value="P:DNA repair"/>
    <property type="evidence" value="ECO:0007669"/>
    <property type="project" value="TreeGrafter"/>
</dbReference>
<dbReference type="PANTHER" id="PTHR13710">
    <property type="entry name" value="DNA HELICASE RECQ FAMILY MEMBER"/>
    <property type="match status" value="1"/>
</dbReference>
<keyword evidence="8" id="KW-1185">Reference proteome</keyword>
<dbReference type="Proteomes" id="UP000799118">
    <property type="component" value="Unassembled WGS sequence"/>
</dbReference>
<reference evidence="7" key="1">
    <citation type="journal article" date="2019" name="Environ. Microbiol.">
        <title>Fungal ecological strategies reflected in gene transcription - a case study of two litter decomposers.</title>
        <authorList>
            <person name="Barbi F."/>
            <person name="Kohler A."/>
            <person name="Barry K."/>
            <person name="Baskaran P."/>
            <person name="Daum C."/>
            <person name="Fauchery L."/>
            <person name="Ihrmark K."/>
            <person name="Kuo A."/>
            <person name="LaButti K."/>
            <person name="Lipzen A."/>
            <person name="Morin E."/>
            <person name="Grigoriev I.V."/>
            <person name="Henrissat B."/>
            <person name="Lindahl B."/>
            <person name="Martin F."/>
        </authorList>
    </citation>
    <scope>NUCLEOTIDE SEQUENCE</scope>
    <source>
        <strain evidence="7">JB14</strain>
    </source>
</reference>
<dbReference type="SUPFAM" id="SSF52540">
    <property type="entry name" value="P-loop containing nucleoside triphosphate hydrolases"/>
    <property type="match status" value="2"/>
</dbReference>
<dbReference type="Gene3D" id="3.40.50.300">
    <property type="entry name" value="P-loop containing nucleotide triphosphate hydrolases"/>
    <property type="match status" value="2"/>
</dbReference>
<dbReference type="GO" id="GO:0005737">
    <property type="term" value="C:cytoplasm"/>
    <property type="evidence" value="ECO:0007669"/>
    <property type="project" value="TreeGrafter"/>
</dbReference>
<organism evidence="7 8">
    <name type="scientific">Gymnopus androsaceus JB14</name>
    <dbReference type="NCBI Taxonomy" id="1447944"/>
    <lineage>
        <taxon>Eukaryota</taxon>
        <taxon>Fungi</taxon>
        <taxon>Dikarya</taxon>
        <taxon>Basidiomycota</taxon>
        <taxon>Agaricomycotina</taxon>
        <taxon>Agaricomycetes</taxon>
        <taxon>Agaricomycetidae</taxon>
        <taxon>Agaricales</taxon>
        <taxon>Marasmiineae</taxon>
        <taxon>Omphalotaceae</taxon>
        <taxon>Gymnopus</taxon>
    </lineage>
</organism>
<dbReference type="GO" id="GO:0043138">
    <property type="term" value="F:3'-5' DNA helicase activity"/>
    <property type="evidence" value="ECO:0007669"/>
    <property type="project" value="UniProtKB-EC"/>
</dbReference>
<keyword evidence="3" id="KW-0413">Isomerase</keyword>
<feature type="domain" description="Helicase ATP-binding" evidence="6">
    <location>
        <begin position="38"/>
        <end position="224"/>
    </location>
</feature>
<dbReference type="Pfam" id="PF00270">
    <property type="entry name" value="DEAD"/>
    <property type="match status" value="1"/>
</dbReference>
<dbReference type="OrthoDB" id="10261556at2759"/>
<dbReference type="InterPro" id="IPR027417">
    <property type="entry name" value="P-loop_NTPase"/>
</dbReference>
<evidence type="ECO:0000256" key="3">
    <source>
        <dbReference type="ARBA" id="ARBA00023235"/>
    </source>
</evidence>
<dbReference type="PROSITE" id="PS51192">
    <property type="entry name" value="HELICASE_ATP_BIND_1"/>
    <property type="match status" value="1"/>
</dbReference>
<proteinExistence type="inferred from homology"/>
<dbReference type="PANTHER" id="PTHR13710:SF105">
    <property type="entry name" value="ATP-DEPENDENT DNA HELICASE Q1"/>
    <property type="match status" value="1"/>
</dbReference>
<name>A0A6A4I174_9AGAR</name>
<dbReference type="AlphaFoldDB" id="A0A6A4I174"/>
<evidence type="ECO:0000313" key="8">
    <source>
        <dbReference type="Proteomes" id="UP000799118"/>
    </source>
</evidence>
<evidence type="ECO:0000256" key="5">
    <source>
        <dbReference type="ARBA" id="ARBA00034808"/>
    </source>
</evidence>
<protein>
    <recommendedName>
        <fullName evidence="5">DNA 3'-5' helicase</fullName>
        <ecNumber evidence="5">5.6.2.4</ecNumber>
    </recommendedName>
</protein>
<keyword evidence="7" id="KW-0378">Hydrolase</keyword>
<keyword evidence="2" id="KW-0238">DNA-binding</keyword>
<comment type="catalytic activity">
    <reaction evidence="4">
        <text>Couples ATP hydrolysis with the unwinding of duplex DNA by translocating in the 3'-5' direction.</text>
        <dbReference type="EC" id="5.6.2.4"/>
    </reaction>
</comment>
<dbReference type="SMART" id="SM00487">
    <property type="entry name" value="DEXDc"/>
    <property type="match status" value="1"/>
</dbReference>
<sequence length="339" mass="38026">MAPKYPQTLDQGRLERAERLLCEVFGIAELREHQKLAGKNILQGKTTVYDVPTGGGKTIGFWYPFFYNWESKEDILISQNVALVVSPLNALMNSQADALREKGIPALAVNSEGGKIEDIFEQSTDGPVRLKHRVIFVSPEMALSTLFHDKVLKNKTFRENLVELVIDEAHSTSEWGEDFRPEYAELGKLLARIPSGLPVLLASATMPEDVIRDTLFKVGLPQRSARVAVSNAKCNVALSVRILQHPSTTYADLLALFPTDSNAEFPQTLVYVNSRTEAEEIQDFLRRHCPPHMSPNSIEFYHRNISDKRKREIQDGLRSGRLCCVIATDALGMVRPFFG</sequence>
<dbReference type="InterPro" id="IPR014001">
    <property type="entry name" value="Helicase_ATP-bd"/>
</dbReference>
<evidence type="ECO:0000256" key="1">
    <source>
        <dbReference type="ARBA" id="ARBA00005446"/>
    </source>
</evidence>
<dbReference type="EMBL" id="ML769422">
    <property type="protein sequence ID" value="KAE9403720.1"/>
    <property type="molecule type" value="Genomic_DNA"/>
</dbReference>
<accession>A0A6A4I174</accession>
<evidence type="ECO:0000313" key="7">
    <source>
        <dbReference type="EMBL" id="KAE9403720.1"/>
    </source>
</evidence>
<dbReference type="InterPro" id="IPR011545">
    <property type="entry name" value="DEAD/DEAH_box_helicase_dom"/>
</dbReference>
<evidence type="ECO:0000256" key="2">
    <source>
        <dbReference type="ARBA" id="ARBA00023125"/>
    </source>
</evidence>
<dbReference type="GO" id="GO:0005694">
    <property type="term" value="C:chromosome"/>
    <property type="evidence" value="ECO:0007669"/>
    <property type="project" value="TreeGrafter"/>
</dbReference>
<dbReference type="GO" id="GO:0006310">
    <property type="term" value="P:DNA recombination"/>
    <property type="evidence" value="ECO:0007669"/>
    <property type="project" value="TreeGrafter"/>
</dbReference>
<dbReference type="GO" id="GO:0009378">
    <property type="term" value="F:four-way junction helicase activity"/>
    <property type="evidence" value="ECO:0007669"/>
    <property type="project" value="TreeGrafter"/>
</dbReference>
<dbReference type="GO" id="GO:0016787">
    <property type="term" value="F:hydrolase activity"/>
    <property type="evidence" value="ECO:0007669"/>
    <property type="project" value="UniProtKB-KW"/>
</dbReference>
<comment type="similarity">
    <text evidence="1">Belongs to the helicase family. RecQ subfamily.</text>
</comment>
<gene>
    <name evidence="7" type="ORF">BT96DRAFT_1078546</name>
</gene>
<dbReference type="GO" id="GO:0005524">
    <property type="term" value="F:ATP binding"/>
    <property type="evidence" value="ECO:0007669"/>
    <property type="project" value="InterPro"/>
</dbReference>